<gene>
    <name evidence="1" type="ORF">FJY86_03720</name>
</gene>
<reference evidence="1" key="1">
    <citation type="submission" date="2019-03" db="EMBL/GenBank/DDBJ databases">
        <title>Lake Tanganyika Metagenome-Assembled Genomes (MAGs).</title>
        <authorList>
            <person name="Tran P."/>
        </authorList>
    </citation>
    <scope>NUCLEOTIDE SEQUENCE</scope>
    <source>
        <strain evidence="1">M_DeepCast_50m_m2_156</strain>
    </source>
</reference>
<name>A0A8T4CBV5_9ARCH</name>
<accession>A0A8T4CBV5</accession>
<dbReference type="AlphaFoldDB" id="A0A8T4CBV5"/>
<evidence type="ECO:0000313" key="1">
    <source>
        <dbReference type="EMBL" id="MBM3282418.1"/>
    </source>
</evidence>
<protein>
    <submittedName>
        <fullName evidence="1">Uncharacterized protein</fullName>
    </submittedName>
</protein>
<dbReference type="EMBL" id="VGJJ01000031">
    <property type="protein sequence ID" value="MBM3282418.1"/>
    <property type="molecule type" value="Genomic_DNA"/>
</dbReference>
<comment type="caution">
    <text evidence="1">The sequence shown here is derived from an EMBL/GenBank/DDBJ whole genome shotgun (WGS) entry which is preliminary data.</text>
</comment>
<organism evidence="1 2">
    <name type="scientific">Candidatus Iainarchaeum sp</name>
    <dbReference type="NCBI Taxonomy" id="3101447"/>
    <lineage>
        <taxon>Archaea</taxon>
        <taxon>Candidatus Iainarchaeota</taxon>
        <taxon>Candidatus Iainarchaeia</taxon>
        <taxon>Candidatus Iainarchaeales</taxon>
        <taxon>Candidatus Iainarchaeaceae</taxon>
        <taxon>Candidatus Iainarchaeum</taxon>
    </lineage>
</organism>
<evidence type="ECO:0000313" key="2">
    <source>
        <dbReference type="Proteomes" id="UP000774699"/>
    </source>
</evidence>
<proteinExistence type="predicted"/>
<sequence length="336" mass="34739">MAKNNWLSIPSLVIIFIFFGAIGLALAGFTPQEFGHTLDEVELLIQRKSASCTGTSCELYCDDSYVVFSGACTTTASGNWNLYGSRSDLVFWDCVDGSANSTTSTITTNITCVKTYFDGTYSPVCGNYIVDIDTGEVCDGPNIKDIDCEDYFLDPASGGTQLCNGSIGACSSSCDGLNISQCEYCDPGACTPPQIECKDSTPQNIICALDCTPFGGPKNASGNTLGSVSSQTNWYYPPGPPLPPSIPGPGPGSGICGDGIPFNSLGEECDTGGDTSVGVAACGMQCMQCPPGTGPFVMFYGTCDPNCKCVDPQCGANPIQACVGPGPGPSPGPINP</sequence>
<dbReference type="Proteomes" id="UP000774699">
    <property type="component" value="Unassembled WGS sequence"/>
</dbReference>